<gene>
    <name evidence="1" type="ORF">LOK49_LG04G02111</name>
</gene>
<accession>A0ACC0HWI2</accession>
<evidence type="ECO:0000313" key="2">
    <source>
        <dbReference type="Proteomes" id="UP001060215"/>
    </source>
</evidence>
<reference evidence="1 2" key="1">
    <citation type="journal article" date="2022" name="Plant J.">
        <title>Chromosome-level genome of Camellia lanceoleosa provides a valuable resource for understanding genome evolution and self-incompatibility.</title>
        <authorList>
            <person name="Gong W."/>
            <person name="Xiao S."/>
            <person name="Wang L."/>
            <person name="Liao Z."/>
            <person name="Chang Y."/>
            <person name="Mo W."/>
            <person name="Hu G."/>
            <person name="Li W."/>
            <person name="Zhao G."/>
            <person name="Zhu H."/>
            <person name="Hu X."/>
            <person name="Ji K."/>
            <person name="Xiang X."/>
            <person name="Song Q."/>
            <person name="Yuan D."/>
            <person name="Jin S."/>
            <person name="Zhang L."/>
        </authorList>
    </citation>
    <scope>NUCLEOTIDE SEQUENCE [LARGE SCALE GENOMIC DNA]</scope>
    <source>
        <strain evidence="1">SQ_2022a</strain>
    </source>
</reference>
<protein>
    <submittedName>
        <fullName evidence="1">Uncharacterized protein</fullName>
    </submittedName>
</protein>
<organism evidence="1 2">
    <name type="scientific">Camellia lanceoleosa</name>
    <dbReference type="NCBI Taxonomy" id="1840588"/>
    <lineage>
        <taxon>Eukaryota</taxon>
        <taxon>Viridiplantae</taxon>
        <taxon>Streptophyta</taxon>
        <taxon>Embryophyta</taxon>
        <taxon>Tracheophyta</taxon>
        <taxon>Spermatophyta</taxon>
        <taxon>Magnoliopsida</taxon>
        <taxon>eudicotyledons</taxon>
        <taxon>Gunneridae</taxon>
        <taxon>Pentapetalae</taxon>
        <taxon>asterids</taxon>
        <taxon>Ericales</taxon>
        <taxon>Theaceae</taxon>
        <taxon>Camellia</taxon>
    </lineage>
</organism>
<sequence length="68" mass="7547">MLFPLCAPGGGTWKQFKGFVGTITGSRKQRKCRFGVGSWQEKTYLNLVGIIFPDSVFVCGAFCLRLVK</sequence>
<dbReference type="Proteomes" id="UP001060215">
    <property type="component" value="Chromosome 2"/>
</dbReference>
<proteinExistence type="predicted"/>
<evidence type="ECO:0000313" key="1">
    <source>
        <dbReference type="EMBL" id="KAI8016815.1"/>
    </source>
</evidence>
<dbReference type="EMBL" id="CM045759">
    <property type="protein sequence ID" value="KAI8016815.1"/>
    <property type="molecule type" value="Genomic_DNA"/>
</dbReference>
<keyword evidence="2" id="KW-1185">Reference proteome</keyword>
<name>A0ACC0HWI2_9ERIC</name>
<comment type="caution">
    <text evidence="1">The sequence shown here is derived from an EMBL/GenBank/DDBJ whole genome shotgun (WGS) entry which is preliminary data.</text>
</comment>